<name>A0A850EIF7_9BACL</name>
<evidence type="ECO:0000313" key="1">
    <source>
        <dbReference type="EMBL" id="NUU59194.1"/>
    </source>
</evidence>
<protein>
    <submittedName>
        <fullName evidence="1">Uncharacterized protein</fullName>
    </submittedName>
</protein>
<organism evidence="1 2">
    <name type="scientific">Paenibacillus agri</name>
    <dbReference type="NCBI Taxonomy" id="2744309"/>
    <lineage>
        <taxon>Bacteria</taxon>
        <taxon>Bacillati</taxon>
        <taxon>Bacillota</taxon>
        <taxon>Bacilli</taxon>
        <taxon>Bacillales</taxon>
        <taxon>Paenibacillaceae</taxon>
        <taxon>Paenibacillus</taxon>
    </lineage>
</organism>
<evidence type="ECO:0000313" key="2">
    <source>
        <dbReference type="Proteomes" id="UP000564806"/>
    </source>
</evidence>
<gene>
    <name evidence="1" type="ORF">HPT30_02200</name>
</gene>
<dbReference type="EMBL" id="JABWCS010000180">
    <property type="protein sequence ID" value="NUU59194.1"/>
    <property type="molecule type" value="Genomic_DNA"/>
</dbReference>
<dbReference type="RefSeq" id="WP_175369892.1">
    <property type="nucleotide sequence ID" value="NZ_JABWCS010000180.1"/>
</dbReference>
<dbReference type="AlphaFoldDB" id="A0A850EIF7"/>
<reference evidence="1" key="1">
    <citation type="submission" date="2020-06" db="EMBL/GenBank/DDBJ databases">
        <title>Paenibacillus sp. nov., isolated from soil.</title>
        <authorList>
            <person name="Seo Y.L."/>
        </authorList>
    </citation>
    <scope>NUCLEOTIDE SEQUENCE [LARGE SCALE GENOMIC DNA]</scope>
    <source>
        <strain evidence="1">JW14</strain>
    </source>
</reference>
<keyword evidence="2" id="KW-1185">Reference proteome</keyword>
<dbReference type="Proteomes" id="UP000564806">
    <property type="component" value="Unassembled WGS sequence"/>
</dbReference>
<accession>A0A850EIF7</accession>
<proteinExistence type="predicted"/>
<sequence length="105" mass="11571">MNLFSCATVTVGSDTLNVVLNYNLEVSNLYEAGPYEHRLVLELVDPLGQSMSQTLNFGTVLQVGSFKRYAMTLTSNGYKTLDGGGIRLNVYDEFQGQRKLLGTNV</sequence>
<comment type="caution">
    <text evidence="1">The sequence shown here is derived from an EMBL/GenBank/DDBJ whole genome shotgun (WGS) entry which is preliminary data.</text>
</comment>